<dbReference type="EMBL" id="CP101185">
    <property type="protein sequence ID" value="UYV97717.1"/>
    <property type="molecule type" value="Genomic_DNA"/>
</dbReference>
<evidence type="ECO:0000259" key="4">
    <source>
        <dbReference type="Pfam" id="PF24346"/>
    </source>
</evidence>
<sequence length="868" mass="88098">MFKSTSKKARAFIATLVVLLGILASAIPGAVTPARAYQVAINNATVSPGQAILTMPGSNLTTTYTMSGLTGVVGGARMDSRGYVASDYQQGMANNTPGVEIMSELTNNCPASGTCSGLGTLTMSFNQPVRNPVLNIAGLGGYVNWDENDNNTVDAQSQYHAVLNLATPGLSLTKLSGGNLAVSGNSVTNTNHNSGFSCTSGVQGGTPDPVDAQTSAGCGSVRINGVVTSVTFNVTAVFVPVSSTLPGYTENDVSVQVHNQDNYVVTMTVPQDFGDAPASYDQSNAARAILSDVALGPNVTEDNALVANGTSSPNASASATLDQNDDGVTLAPFTAGTSSYSTTVAITGASKAGTVCGWIDFNKNGRFDNPAERACATFAAGATQATLNWTGLSTVTAGDTYARFRVGYNSTQTQVPIGASDSGEVEDYTFTISPAIVPAPSISLVKSVNKSTMVAGETATYSFTAQNTGNVTLTGVVINETQFSGTGTMSALSYTWPGLPGILLPGQTVTATATYVISAVDVTSGLLTNTAMVTGNPPLGNPVTASDDAEVPADPAWTIKKTASVNGSGTAAGQFVNPGDTITYTVTATSVVGQISGIVLTDNLAGVLNKATFVNGSALLTIGSGAPTPVANPVSPSTTLSTAPFTLPAGKTATLQYSVTVNQGAWNSTLINTVTGSAAIPPQQCATGSGTPGADCTTTHRTPAKILIEKIGESSASTWVPMDGSSWAIHDDASGTPGAVNTAYTVAAITGQTGQFQLEGIHPGVYWLEETAAPVGFNLLAEPVQFTIAADGSVTLGQGSGGGVVTATDANGDGVFLLTVKDVPALKLPESGGIGWWPFTMAGSALLLFAVVLATPGNRGKRKQQPIT</sequence>
<evidence type="ECO:0000259" key="5">
    <source>
        <dbReference type="Pfam" id="PF25549"/>
    </source>
</evidence>
<feature type="domain" description="DUF7927" evidence="5">
    <location>
        <begin position="571"/>
        <end position="700"/>
    </location>
</feature>
<organism evidence="6 7">
    <name type="scientific">Paenarthrobacter ureafaciens</name>
    <dbReference type="NCBI Taxonomy" id="37931"/>
    <lineage>
        <taxon>Bacteria</taxon>
        <taxon>Bacillati</taxon>
        <taxon>Actinomycetota</taxon>
        <taxon>Actinomycetes</taxon>
        <taxon>Micrococcales</taxon>
        <taxon>Micrococcaceae</taxon>
        <taxon>Paenarthrobacter</taxon>
    </lineage>
</organism>
<feature type="domain" description="GEVED" evidence="3">
    <location>
        <begin position="355"/>
        <end position="431"/>
    </location>
</feature>
<dbReference type="GO" id="GO:0005975">
    <property type="term" value="P:carbohydrate metabolic process"/>
    <property type="evidence" value="ECO:0007669"/>
    <property type="project" value="UniProtKB-ARBA"/>
</dbReference>
<dbReference type="InterPro" id="IPR057687">
    <property type="entry name" value="DUF7927"/>
</dbReference>
<proteinExistence type="predicted"/>
<keyword evidence="1" id="KW-1133">Transmembrane helix</keyword>
<dbReference type="Pfam" id="PF17802">
    <property type="entry name" value="SpaA"/>
    <property type="match status" value="1"/>
</dbReference>
<dbReference type="RefSeq" id="WP_264398787.1">
    <property type="nucleotide sequence ID" value="NZ_CP101180.1"/>
</dbReference>
<dbReference type="InterPro" id="IPR055354">
    <property type="entry name" value="DUF7507"/>
</dbReference>
<dbReference type="InterPro" id="IPR013783">
    <property type="entry name" value="Ig-like_fold"/>
</dbReference>
<dbReference type="Pfam" id="PF25549">
    <property type="entry name" value="DUF7927"/>
    <property type="match status" value="1"/>
</dbReference>
<dbReference type="Gene3D" id="2.60.40.10">
    <property type="entry name" value="Immunoglobulins"/>
    <property type="match status" value="1"/>
</dbReference>
<keyword evidence="1" id="KW-0472">Membrane</keyword>
<dbReference type="NCBIfam" id="TIGR01451">
    <property type="entry name" value="B_ant_repeat"/>
    <property type="match status" value="1"/>
</dbReference>
<evidence type="ECO:0000259" key="2">
    <source>
        <dbReference type="Pfam" id="PF17802"/>
    </source>
</evidence>
<name>A0AAX3EKT3_PAEUR</name>
<keyword evidence="7" id="KW-1185">Reference proteome</keyword>
<evidence type="ECO:0000313" key="6">
    <source>
        <dbReference type="EMBL" id="UYV97717.1"/>
    </source>
</evidence>
<dbReference type="InterPro" id="IPR041033">
    <property type="entry name" value="SpaA_PFL_dom_1"/>
</dbReference>
<feature type="domain" description="SpaA-like prealbumin fold" evidence="2">
    <location>
        <begin position="721"/>
        <end position="795"/>
    </location>
</feature>
<evidence type="ECO:0000259" key="3">
    <source>
        <dbReference type="Pfam" id="PF20009"/>
    </source>
</evidence>
<dbReference type="Pfam" id="PF20009">
    <property type="entry name" value="GEVED"/>
    <property type="match status" value="1"/>
</dbReference>
<evidence type="ECO:0000313" key="7">
    <source>
        <dbReference type="Proteomes" id="UP001163293"/>
    </source>
</evidence>
<accession>A0AAX3EKT3</accession>
<feature type="domain" description="DUF7507" evidence="4">
    <location>
        <begin position="439"/>
        <end position="545"/>
    </location>
</feature>
<feature type="transmembrane region" description="Helical" evidence="1">
    <location>
        <begin position="834"/>
        <end position="854"/>
    </location>
</feature>
<reference evidence="6" key="1">
    <citation type="submission" date="2022-07" db="EMBL/GenBank/DDBJ databases">
        <authorList>
            <person name="Wu T."/>
        </authorList>
    </citation>
    <scope>NUCLEOTIDE SEQUENCE</scope>
    <source>
        <strain evidence="6">SD-1</strain>
    </source>
</reference>
<dbReference type="InterPro" id="IPR045474">
    <property type="entry name" value="GEVED"/>
</dbReference>
<keyword evidence="1" id="KW-0812">Transmembrane</keyword>
<dbReference type="InterPro" id="IPR047589">
    <property type="entry name" value="DUF11_rpt"/>
</dbReference>
<gene>
    <name evidence="6" type="ORF">NL394_00200</name>
</gene>
<dbReference type="Pfam" id="PF24346">
    <property type="entry name" value="DUF7507"/>
    <property type="match status" value="1"/>
</dbReference>
<dbReference type="AlphaFoldDB" id="A0AAX3EKT3"/>
<dbReference type="Proteomes" id="UP001163293">
    <property type="component" value="Chromosome"/>
</dbReference>
<evidence type="ECO:0000256" key="1">
    <source>
        <dbReference type="SAM" id="Phobius"/>
    </source>
</evidence>
<protein>
    <submittedName>
        <fullName evidence="6">GEVED domain-containing protein</fullName>
    </submittedName>
</protein>